<reference evidence="3" key="1">
    <citation type="submission" date="2021-01" db="EMBL/GenBank/DDBJ databases">
        <authorList>
            <consortium name="Genoscope - CEA"/>
            <person name="William W."/>
        </authorList>
    </citation>
    <scope>NUCLEOTIDE SEQUENCE</scope>
</reference>
<proteinExistence type="predicted"/>
<organism evidence="3 4">
    <name type="scientific">Paramecium sonneborni</name>
    <dbReference type="NCBI Taxonomy" id="65129"/>
    <lineage>
        <taxon>Eukaryota</taxon>
        <taxon>Sar</taxon>
        <taxon>Alveolata</taxon>
        <taxon>Ciliophora</taxon>
        <taxon>Intramacronucleata</taxon>
        <taxon>Oligohymenophorea</taxon>
        <taxon>Peniculida</taxon>
        <taxon>Parameciidae</taxon>
        <taxon>Paramecium</taxon>
    </lineage>
</organism>
<keyword evidence="2" id="KW-0472">Membrane</keyword>
<protein>
    <submittedName>
        <fullName evidence="3">Uncharacterized protein</fullName>
    </submittedName>
</protein>
<dbReference type="Proteomes" id="UP000692954">
    <property type="component" value="Unassembled WGS sequence"/>
</dbReference>
<evidence type="ECO:0000313" key="4">
    <source>
        <dbReference type="Proteomes" id="UP000692954"/>
    </source>
</evidence>
<dbReference type="OrthoDB" id="301072at2759"/>
<keyword evidence="4" id="KW-1185">Reference proteome</keyword>
<dbReference type="AlphaFoldDB" id="A0A8S1NAJ1"/>
<evidence type="ECO:0000313" key="3">
    <source>
        <dbReference type="EMBL" id="CAD8087316.1"/>
    </source>
</evidence>
<evidence type="ECO:0000256" key="1">
    <source>
        <dbReference type="SAM" id="MobiDB-lite"/>
    </source>
</evidence>
<feature type="compositionally biased region" description="Basic and acidic residues" evidence="1">
    <location>
        <begin position="291"/>
        <end position="301"/>
    </location>
</feature>
<feature type="region of interest" description="Disordered" evidence="1">
    <location>
        <begin position="279"/>
        <end position="303"/>
    </location>
</feature>
<comment type="caution">
    <text evidence="3">The sequence shown here is derived from an EMBL/GenBank/DDBJ whole genome shotgun (WGS) entry which is preliminary data.</text>
</comment>
<evidence type="ECO:0000256" key="2">
    <source>
        <dbReference type="SAM" id="Phobius"/>
    </source>
</evidence>
<accession>A0A8S1NAJ1</accession>
<name>A0A8S1NAJ1_9CILI</name>
<sequence>MNKQQDINRRLALFYHPLFLQLVDLWMSLMGDSKIGFITFIELNIRLQKALLIEFNLKNAFMSALNDWLKEVQDCYDLKTLYIIEPINIENEIKQLPFEPTLMAEDYNNFMIEFQDNPAQQYLNVKINSEILGKFFFDLCTTWCIHLDIELFHIFGFTLFFAVTNGENIKQSQLMALNDIQTLPSTFFEDFSNLKITYLKFKKKNLIYYRAWCEWNYLRMPEIGENMFDKLISLFPDDQRIENFYDYFSNIIEIVGKEIASSLQNQNGKEDKLNQNNQQIQQNQVQQETTHQQESKDDEQNKQSIEQDEAMLWYEQQKKELPDEFREQKSDVLGRCYLQQIQPLPPDLFILKYNEREKCYVLERKVKIPIIGIQKPIINTTGTERIHLQKQYFKQDKDNSLFYTSNPINDGNVIQQQIAQPKLQLPQVRKEKAQFERVNKSFSQYDRTYTNDRGNVLLPQFAQEQLMQRQANTSGIKLFEQYSTEINVKKREVKQDLPLQLIKNPRSNFTVDIKDDANKELGRINLTPIQSFRQASQLHNTNLTFKQIQSIEENKHLWQPVMTQEEMEVLLQDEKKFYHILHLLKLKFNFEHRSEYLKQFKLKLEYVSKRDEMGGILTNEDRKRFHERITMILEREKKRKKRRRRNIVDPYKQRNRSWSIKTKFKNRNCREQFKQIFITPLLQ</sequence>
<keyword evidence="2" id="KW-0812">Transmembrane</keyword>
<feature type="compositionally biased region" description="Low complexity" evidence="1">
    <location>
        <begin position="279"/>
        <end position="290"/>
    </location>
</feature>
<keyword evidence="2" id="KW-1133">Transmembrane helix</keyword>
<dbReference type="EMBL" id="CAJJDN010000051">
    <property type="protein sequence ID" value="CAD8087316.1"/>
    <property type="molecule type" value="Genomic_DNA"/>
</dbReference>
<gene>
    <name evidence="3" type="ORF">PSON_ATCC_30995.1.T0510120</name>
</gene>
<feature type="transmembrane region" description="Helical" evidence="2">
    <location>
        <begin position="12"/>
        <end position="31"/>
    </location>
</feature>